<keyword evidence="1" id="KW-0472">Membrane</keyword>
<organism evidence="3 4">
    <name type="scientific">Natronoarchaeum philippinense</name>
    <dbReference type="NCBI Taxonomy" id="558529"/>
    <lineage>
        <taxon>Archaea</taxon>
        <taxon>Methanobacteriati</taxon>
        <taxon>Methanobacteriota</taxon>
        <taxon>Stenosarchaea group</taxon>
        <taxon>Halobacteria</taxon>
        <taxon>Halobacteriales</taxon>
        <taxon>Natronoarchaeaceae</taxon>
    </lineage>
</organism>
<evidence type="ECO:0000313" key="3">
    <source>
        <dbReference type="EMBL" id="SNZ06068.1"/>
    </source>
</evidence>
<keyword evidence="3" id="KW-0966">Cell projection</keyword>
<protein>
    <submittedName>
        <fullName evidence="3">Flagellin N-terminal-like domain-containing protein</fullName>
    </submittedName>
</protein>
<keyword evidence="3" id="KW-0282">Flagellum</keyword>
<dbReference type="AlphaFoldDB" id="A0A285N9U3"/>
<reference evidence="4" key="1">
    <citation type="submission" date="2017-09" db="EMBL/GenBank/DDBJ databases">
        <authorList>
            <person name="Varghese N."/>
            <person name="Submissions S."/>
        </authorList>
    </citation>
    <scope>NUCLEOTIDE SEQUENCE [LARGE SCALE GENOMIC DNA]</scope>
    <source>
        <strain evidence="4">DSM 27208</strain>
    </source>
</reference>
<keyword evidence="3" id="KW-0969">Cilium</keyword>
<dbReference type="InterPro" id="IPR013373">
    <property type="entry name" value="Flagellin/pilin_N_arc"/>
</dbReference>
<proteinExistence type="predicted"/>
<dbReference type="OrthoDB" id="234818at2157"/>
<evidence type="ECO:0000259" key="2">
    <source>
        <dbReference type="Pfam" id="PF07790"/>
    </source>
</evidence>
<dbReference type="NCBIfam" id="TIGR02537">
    <property type="entry name" value="arch_flag_Nterm"/>
    <property type="match status" value="1"/>
</dbReference>
<gene>
    <name evidence="3" type="ORF">SAMN06269185_1032</name>
</gene>
<keyword evidence="4" id="KW-1185">Reference proteome</keyword>
<dbReference type="Proteomes" id="UP000219453">
    <property type="component" value="Unassembled WGS sequence"/>
</dbReference>
<feature type="transmembrane region" description="Helical" evidence="1">
    <location>
        <begin position="20"/>
        <end position="43"/>
    </location>
</feature>
<evidence type="ECO:0000313" key="4">
    <source>
        <dbReference type="Proteomes" id="UP000219453"/>
    </source>
</evidence>
<keyword evidence="1" id="KW-1133">Transmembrane helix</keyword>
<dbReference type="InterPro" id="IPR012859">
    <property type="entry name" value="Pilin_N_archaeal"/>
</dbReference>
<keyword evidence="1" id="KW-0812">Transmembrane</keyword>
<dbReference type="EMBL" id="OBEJ01000001">
    <property type="protein sequence ID" value="SNZ06068.1"/>
    <property type="molecule type" value="Genomic_DNA"/>
</dbReference>
<dbReference type="RefSeq" id="WP_097007990.1">
    <property type="nucleotide sequence ID" value="NZ_OBEJ01000001.1"/>
</dbReference>
<evidence type="ECO:0000256" key="1">
    <source>
        <dbReference type="SAM" id="Phobius"/>
    </source>
</evidence>
<accession>A0A285N9U3</accession>
<feature type="domain" description="Archaeal Type IV pilin N-terminal" evidence="2">
    <location>
        <begin position="14"/>
        <end position="86"/>
    </location>
</feature>
<sequence>MREVIRLRAAGRKRALSPVIGVGLLIAIVVTLAAVTMFMVGGLTDQSGPAPQATLDLQTEGDGPAHVIVHQGGDTLGERDGRLVVRGVANPEALATVELSADDSVSVYPVDENVAIVWFAEDGDESHVLASFDADPVPASPDEGCAWVESRAGGDLTIDGITVACDVETSGTITVKQGGTVLGDIDGGDIDFDNANIYGSVDASKGVDVSNTSVDGSIDADGDVDIDAGSTVSAAVSGANVDLSKATVEGALVADNQIAASNGVVEDDIAASGNVDLDSSTVGGHAFVGSDFDCSNSTVDGDQCADYSPRNYDEY</sequence>
<dbReference type="Pfam" id="PF07790">
    <property type="entry name" value="Pilin_N"/>
    <property type="match status" value="1"/>
</dbReference>
<name>A0A285N9U3_NATPI</name>